<organism evidence="1">
    <name type="scientific">Arundo donax</name>
    <name type="common">Giant reed</name>
    <name type="synonym">Donax arundinaceus</name>
    <dbReference type="NCBI Taxonomy" id="35708"/>
    <lineage>
        <taxon>Eukaryota</taxon>
        <taxon>Viridiplantae</taxon>
        <taxon>Streptophyta</taxon>
        <taxon>Embryophyta</taxon>
        <taxon>Tracheophyta</taxon>
        <taxon>Spermatophyta</taxon>
        <taxon>Magnoliopsida</taxon>
        <taxon>Liliopsida</taxon>
        <taxon>Poales</taxon>
        <taxon>Poaceae</taxon>
        <taxon>PACMAD clade</taxon>
        <taxon>Arundinoideae</taxon>
        <taxon>Arundineae</taxon>
        <taxon>Arundo</taxon>
    </lineage>
</organism>
<evidence type="ECO:0000313" key="1">
    <source>
        <dbReference type="EMBL" id="JAD48705.1"/>
    </source>
</evidence>
<name>A0A0A9AIE3_ARUDO</name>
<reference evidence="1" key="1">
    <citation type="submission" date="2014-09" db="EMBL/GenBank/DDBJ databases">
        <authorList>
            <person name="Magalhaes I.L.F."/>
            <person name="Oliveira U."/>
            <person name="Santos F.R."/>
            <person name="Vidigal T.H.D.A."/>
            <person name="Brescovit A.D."/>
            <person name="Santos A.J."/>
        </authorList>
    </citation>
    <scope>NUCLEOTIDE SEQUENCE</scope>
    <source>
        <tissue evidence="1">Shoot tissue taken approximately 20 cm above the soil surface</tissue>
    </source>
</reference>
<protein>
    <submittedName>
        <fullName evidence="1">Uncharacterized protein</fullName>
    </submittedName>
</protein>
<dbReference type="EMBL" id="GBRH01249190">
    <property type="protein sequence ID" value="JAD48705.1"/>
    <property type="molecule type" value="Transcribed_RNA"/>
</dbReference>
<sequence>MRNWSNGRGGGFGESISSSAAGVFGRSRYAVECEGGARVPEAGQ</sequence>
<proteinExistence type="predicted"/>
<dbReference type="AlphaFoldDB" id="A0A0A9AIE3"/>
<reference evidence="1" key="2">
    <citation type="journal article" date="2015" name="Data Brief">
        <title>Shoot transcriptome of the giant reed, Arundo donax.</title>
        <authorList>
            <person name="Barrero R.A."/>
            <person name="Guerrero F.D."/>
            <person name="Moolhuijzen P."/>
            <person name="Goolsby J.A."/>
            <person name="Tidwell J."/>
            <person name="Bellgard S.E."/>
            <person name="Bellgard M.I."/>
        </authorList>
    </citation>
    <scope>NUCLEOTIDE SEQUENCE</scope>
    <source>
        <tissue evidence="1">Shoot tissue taken approximately 20 cm above the soil surface</tissue>
    </source>
</reference>
<accession>A0A0A9AIE3</accession>